<feature type="domain" description="Mur ligase central" evidence="16">
    <location>
        <begin position="109"/>
        <end position="308"/>
    </location>
</feature>
<name>A0A3R5U6I2_9CLOT</name>
<dbReference type="GO" id="GO:0009252">
    <property type="term" value="P:peptidoglycan biosynthetic process"/>
    <property type="evidence" value="ECO:0007669"/>
    <property type="project" value="UniProtKB-UniRule"/>
</dbReference>
<dbReference type="GO" id="GO:0008765">
    <property type="term" value="F:UDP-N-acetylmuramoylalanyl-D-glutamate-2,6-diaminopimelate ligase activity"/>
    <property type="evidence" value="ECO:0007669"/>
    <property type="project" value="UniProtKB-UniRule"/>
</dbReference>
<keyword evidence="18" id="KW-1185">Reference proteome</keyword>
<dbReference type="Gene3D" id="3.40.1190.10">
    <property type="entry name" value="Mur-like, catalytic domain"/>
    <property type="match status" value="1"/>
</dbReference>
<evidence type="ECO:0000256" key="11">
    <source>
        <dbReference type="ARBA" id="ARBA00023316"/>
    </source>
</evidence>
<feature type="binding site" evidence="12">
    <location>
        <position position="183"/>
    </location>
    <ligand>
        <name>UDP-N-acetyl-alpha-D-muramoyl-L-alanyl-D-glutamate</name>
        <dbReference type="ChEBI" id="CHEBI:83900"/>
    </ligand>
</feature>
<dbReference type="HAMAP" id="MF_00208">
    <property type="entry name" value="MurE"/>
    <property type="match status" value="1"/>
</dbReference>
<evidence type="ECO:0000256" key="6">
    <source>
        <dbReference type="ARBA" id="ARBA00022741"/>
    </source>
</evidence>
<dbReference type="GO" id="GO:0005524">
    <property type="term" value="F:ATP binding"/>
    <property type="evidence" value="ECO:0007669"/>
    <property type="project" value="UniProtKB-UniRule"/>
</dbReference>
<feature type="binding site" evidence="12">
    <location>
        <position position="460"/>
    </location>
    <ligand>
        <name>meso-2,6-diaminopimelate</name>
        <dbReference type="ChEBI" id="CHEBI:57791"/>
    </ligand>
</feature>
<organism evidence="17 18">
    <name type="scientific">Clostridium manihotivorum</name>
    <dbReference type="NCBI Taxonomy" id="2320868"/>
    <lineage>
        <taxon>Bacteria</taxon>
        <taxon>Bacillati</taxon>
        <taxon>Bacillota</taxon>
        <taxon>Clostridia</taxon>
        <taxon>Eubacteriales</taxon>
        <taxon>Clostridiaceae</taxon>
        <taxon>Clostridium</taxon>
    </lineage>
</organism>
<feature type="binding site" evidence="12">
    <location>
        <position position="191"/>
    </location>
    <ligand>
        <name>UDP-N-acetyl-alpha-D-muramoyl-L-alanyl-D-glutamate</name>
        <dbReference type="ChEBI" id="CHEBI:83900"/>
    </ligand>
</feature>
<dbReference type="InterPro" id="IPR036565">
    <property type="entry name" value="Mur-like_cat_sf"/>
</dbReference>
<dbReference type="InterPro" id="IPR036615">
    <property type="entry name" value="Mur_ligase_C_dom_sf"/>
</dbReference>
<evidence type="ECO:0000256" key="5">
    <source>
        <dbReference type="ARBA" id="ARBA00022618"/>
    </source>
</evidence>
<evidence type="ECO:0000256" key="1">
    <source>
        <dbReference type="ARBA" id="ARBA00004752"/>
    </source>
</evidence>
<dbReference type="Pfam" id="PF02875">
    <property type="entry name" value="Mur_ligase_C"/>
    <property type="match status" value="1"/>
</dbReference>
<feature type="modified residue" description="N6-carboxylysine" evidence="12">
    <location>
        <position position="223"/>
    </location>
</feature>
<sequence>MILSTLLEGIKYEILEGNTAVEVDHITWDSRSVSDKALFIAVKNKNVDRHDFILEVAEKGAVALIIEHDIKSVPQNITVIKVKDSRKAMSMIASKYFGEPMKSLKVIGITGTNGKTSTSYFIEQILEALKVKCGVIGTIQNTLLGQKMKTEKLNPTTPDSIELQSTFSEMVELGATHSVVEVTSSALAKDRVYGCEFDVGVFTNITQDHLEEHGTMENYKVAKLKLFNMCKNAVVNVDDPFSIEILASSKCKVLGYGVNKKCDFQAQDIEYNNSSVHFNLIHDNKTFKVELNVPGRFSVYNVLAAIASCNLIGFELVEVIEAVKEIKGVPGRFQAIPNNKGTLVIVDYAHTPDALKNILVSVKQISKGKIILVFGCGGNRDSSKRAIMGEIAGTFSDYCIVTSDNPRKENPIKIIEDIEKGLISTNCKFEREQDRKLAINRALNIAKPEDAVIIAGKGHESYQIIKDETIHFSDEEEVLSYFT</sequence>
<keyword evidence="9 12" id="KW-0573">Peptidoglycan synthesis</keyword>
<comment type="similarity">
    <text evidence="2 12">Belongs to the MurCDEF family. MurE subfamily.</text>
</comment>
<comment type="cofactor">
    <cofactor evidence="12">
        <name>Mg(2+)</name>
        <dbReference type="ChEBI" id="CHEBI:18420"/>
    </cofactor>
</comment>
<dbReference type="RefSeq" id="WP_128213870.1">
    <property type="nucleotide sequence ID" value="NZ_CP025746.1"/>
</dbReference>
<dbReference type="NCBIfam" id="TIGR01085">
    <property type="entry name" value="murE"/>
    <property type="match status" value="1"/>
</dbReference>
<dbReference type="GO" id="GO:0051301">
    <property type="term" value="P:cell division"/>
    <property type="evidence" value="ECO:0007669"/>
    <property type="project" value="UniProtKB-KW"/>
</dbReference>
<feature type="binding site" evidence="12">
    <location>
        <begin position="404"/>
        <end position="407"/>
    </location>
    <ligand>
        <name>meso-2,6-diaminopimelate</name>
        <dbReference type="ChEBI" id="CHEBI:57791"/>
    </ligand>
</feature>
<feature type="binding site" evidence="12">
    <location>
        <begin position="156"/>
        <end position="157"/>
    </location>
    <ligand>
        <name>UDP-N-acetyl-alpha-D-muramoyl-L-alanyl-D-glutamate</name>
        <dbReference type="ChEBI" id="CHEBI:83900"/>
    </ligand>
</feature>
<evidence type="ECO:0000256" key="2">
    <source>
        <dbReference type="ARBA" id="ARBA00005898"/>
    </source>
</evidence>
<comment type="pathway">
    <text evidence="1 12 13">Cell wall biogenesis; peptidoglycan biosynthesis.</text>
</comment>
<dbReference type="Gene3D" id="3.40.1390.10">
    <property type="entry name" value="MurE/MurF, N-terminal domain"/>
    <property type="match status" value="1"/>
</dbReference>
<comment type="caution">
    <text evidence="12">Lacks conserved residue(s) required for the propagation of feature annotation.</text>
</comment>
<dbReference type="Gene3D" id="3.90.190.20">
    <property type="entry name" value="Mur ligase, C-terminal domain"/>
    <property type="match status" value="1"/>
</dbReference>
<accession>A0A3R5U6I2</accession>
<feature type="binding site" evidence="12">
    <location>
        <position position="30"/>
    </location>
    <ligand>
        <name>UDP-N-acetyl-alpha-D-muramoyl-L-alanyl-D-glutamate</name>
        <dbReference type="ChEBI" id="CHEBI:83900"/>
    </ligand>
</feature>
<feature type="domain" description="Mur ligase N-terminal catalytic" evidence="14">
    <location>
        <begin position="23"/>
        <end position="96"/>
    </location>
</feature>
<keyword evidence="8 12" id="KW-0133">Cell shape</keyword>
<dbReference type="InterPro" id="IPR035911">
    <property type="entry name" value="MurE/MurF_N"/>
</dbReference>
<feature type="binding site" evidence="12">
    <location>
        <position position="456"/>
    </location>
    <ligand>
        <name>meso-2,6-diaminopimelate</name>
        <dbReference type="ChEBI" id="CHEBI:57791"/>
    </ligand>
</feature>
<evidence type="ECO:0000256" key="9">
    <source>
        <dbReference type="ARBA" id="ARBA00022984"/>
    </source>
</evidence>
<dbReference type="GO" id="GO:0004326">
    <property type="term" value="F:tetrahydrofolylpolyglutamate synthase activity"/>
    <property type="evidence" value="ECO:0007669"/>
    <property type="project" value="InterPro"/>
</dbReference>
<proteinExistence type="inferred from homology"/>
<evidence type="ECO:0000259" key="14">
    <source>
        <dbReference type="Pfam" id="PF01225"/>
    </source>
</evidence>
<dbReference type="GO" id="GO:0000287">
    <property type="term" value="F:magnesium ion binding"/>
    <property type="evidence" value="ECO:0007669"/>
    <property type="project" value="UniProtKB-UniRule"/>
</dbReference>
<dbReference type="GO" id="GO:0005737">
    <property type="term" value="C:cytoplasm"/>
    <property type="evidence" value="ECO:0007669"/>
    <property type="project" value="UniProtKB-SubCell"/>
</dbReference>
<comment type="PTM">
    <text evidence="12">Carboxylation is probably crucial for Mg(2+) binding and, consequently, for the gamma-phosphate positioning of ATP.</text>
</comment>
<keyword evidence="5 12" id="KW-0132">Cell division</keyword>
<feature type="domain" description="Mur ligase C-terminal" evidence="15">
    <location>
        <begin position="331"/>
        <end position="458"/>
    </location>
</feature>
<evidence type="ECO:0000256" key="13">
    <source>
        <dbReference type="RuleBase" id="RU004135"/>
    </source>
</evidence>
<dbReference type="InterPro" id="IPR013221">
    <property type="entry name" value="Mur_ligase_cen"/>
</dbReference>
<dbReference type="SUPFAM" id="SSF53623">
    <property type="entry name" value="MurD-like peptide ligases, catalytic domain"/>
    <property type="match status" value="1"/>
</dbReference>
<dbReference type="PANTHER" id="PTHR23135:SF4">
    <property type="entry name" value="UDP-N-ACETYLMURAMOYL-L-ALANYL-D-GLUTAMATE--2,6-DIAMINOPIMELATE LIGASE MURE HOMOLOG, CHLOROPLASTIC"/>
    <property type="match status" value="1"/>
</dbReference>
<dbReference type="NCBIfam" id="NF001126">
    <property type="entry name" value="PRK00139.1-4"/>
    <property type="match status" value="1"/>
</dbReference>
<keyword evidence="6 12" id="KW-0547">Nucleotide-binding</keyword>
<dbReference type="SUPFAM" id="SSF53244">
    <property type="entry name" value="MurD-like peptide ligases, peptide-binding domain"/>
    <property type="match status" value="1"/>
</dbReference>
<evidence type="ECO:0000259" key="16">
    <source>
        <dbReference type="Pfam" id="PF08245"/>
    </source>
</evidence>
<dbReference type="Pfam" id="PF01225">
    <property type="entry name" value="Mur_ligase"/>
    <property type="match status" value="1"/>
</dbReference>
<dbReference type="GO" id="GO:0071555">
    <property type="term" value="P:cell wall organization"/>
    <property type="evidence" value="ECO:0007669"/>
    <property type="project" value="UniProtKB-KW"/>
</dbReference>
<keyword evidence="7 12" id="KW-0067">ATP-binding</keyword>
<evidence type="ECO:0000313" key="17">
    <source>
        <dbReference type="EMBL" id="QAA33142.1"/>
    </source>
</evidence>
<dbReference type="PANTHER" id="PTHR23135">
    <property type="entry name" value="MUR LIGASE FAMILY MEMBER"/>
    <property type="match status" value="1"/>
</dbReference>
<dbReference type="InterPro" id="IPR005761">
    <property type="entry name" value="UDP-N-AcMur-Glu-dNH2Pim_ligase"/>
</dbReference>
<dbReference type="PROSITE" id="PS01011">
    <property type="entry name" value="FOLYLPOLYGLU_SYNT_1"/>
    <property type="match status" value="1"/>
</dbReference>
<dbReference type="EC" id="6.3.2.13" evidence="12"/>
<keyword evidence="10 12" id="KW-0131">Cell cycle</keyword>
<dbReference type="UniPathway" id="UPA00219"/>
<comment type="catalytic activity">
    <reaction evidence="12">
        <text>UDP-N-acetyl-alpha-D-muramoyl-L-alanyl-D-glutamate + meso-2,6-diaminopimelate + ATP = UDP-N-acetyl-alpha-D-muramoyl-L-alanyl-gamma-D-glutamyl-meso-2,6-diaminopimelate + ADP + phosphate + H(+)</text>
        <dbReference type="Rhea" id="RHEA:23676"/>
        <dbReference type="ChEBI" id="CHEBI:15378"/>
        <dbReference type="ChEBI" id="CHEBI:30616"/>
        <dbReference type="ChEBI" id="CHEBI:43474"/>
        <dbReference type="ChEBI" id="CHEBI:57791"/>
        <dbReference type="ChEBI" id="CHEBI:83900"/>
        <dbReference type="ChEBI" id="CHEBI:83905"/>
        <dbReference type="ChEBI" id="CHEBI:456216"/>
        <dbReference type="EC" id="6.3.2.13"/>
    </reaction>
</comment>
<dbReference type="InterPro" id="IPR000713">
    <property type="entry name" value="Mur_ligase_N"/>
</dbReference>
<evidence type="ECO:0000313" key="18">
    <source>
        <dbReference type="Proteomes" id="UP000286268"/>
    </source>
</evidence>
<evidence type="ECO:0000256" key="4">
    <source>
        <dbReference type="ARBA" id="ARBA00022598"/>
    </source>
</evidence>
<feature type="binding site" evidence="12">
    <location>
        <position position="380"/>
    </location>
    <ligand>
        <name>meso-2,6-diaminopimelate</name>
        <dbReference type="ChEBI" id="CHEBI:57791"/>
    </ligand>
</feature>
<reference evidence="17 18" key="1">
    <citation type="submission" date="2018-01" db="EMBL/GenBank/DDBJ databases">
        <title>Genome Sequencing and Assembly of Anaerobacter polyendosporus strain CT4.</title>
        <authorList>
            <person name="Tachaapaikoon C."/>
            <person name="Sutheeworapong S."/>
            <person name="Jenjaroenpun P."/>
            <person name="Wongsurawat T."/>
            <person name="Nookeaw I."/>
            <person name="Cheawchanlertfa P."/>
            <person name="Kosugi A."/>
            <person name="Cheevadhanarak S."/>
            <person name="Ratanakhanokchai K."/>
        </authorList>
    </citation>
    <scope>NUCLEOTIDE SEQUENCE [LARGE SCALE GENOMIC DNA]</scope>
    <source>
        <strain evidence="17 18">CT4</strain>
    </source>
</reference>
<dbReference type="InterPro" id="IPR004101">
    <property type="entry name" value="Mur_ligase_C"/>
</dbReference>
<dbReference type="Pfam" id="PF08245">
    <property type="entry name" value="Mur_ligase_M"/>
    <property type="match status" value="1"/>
</dbReference>
<evidence type="ECO:0000256" key="8">
    <source>
        <dbReference type="ARBA" id="ARBA00022960"/>
    </source>
</evidence>
<dbReference type="Proteomes" id="UP000286268">
    <property type="component" value="Chromosome"/>
</dbReference>
<feature type="binding site" evidence="12">
    <location>
        <begin position="111"/>
        <end position="117"/>
    </location>
    <ligand>
        <name>ATP</name>
        <dbReference type="ChEBI" id="CHEBI:30616"/>
    </ligand>
</feature>
<keyword evidence="12" id="KW-0460">Magnesium</keyword>
<dbReference type="EMBL" id="CP025746">
    <property type="protein sequence ID" value="QAA33142.1"/>
    <property type="molecule type" value="Genomic_DNA"/>
</dbReference>
<protein>
    <recommendedName>
        <fullName evidence="12">UDP-N-acetylmuramoyl-L-alanyl-D-glutamate--2,6-diaminopimelate ligase</fullName>
        <ecNumber evidence="12">6.3.2.13</ecNumber>
    </recommendedName>
    <alternativeName>
        <fullName evidence="12">Meso-A2pm-adding enzyme</fullName>
    </alternativeName>
    <alternativeName>
        <fullName evidence="12">Meso-diaminopimelate-adding enzyme</fullName>
    </alternativeName>
    <alternativeName>
        <fullName evidence="12">UDP-MurNAc-L-Ala-D-Glu:meso-diaminopimelate ligase</fullName>
    </alternativeName>
    <alternativeName>
        <fullName evidence="12">UDP-MurNAc-tripeptide synthetase</fullName>
    </alternativeName>
    <alternativeName>
        <fullName evidence="12">UDP-N-acetylmuramyl-tripeptide synthetase</fullName>
    </alternativeName>
</protein>
<evidence type="ECO:0000256" key="12">
    <source>
        <dbReference type="HAMAP-Rule" id="MF_00208"/>
    </source>
</evidence>
<evidence type="ECO:0000256" key="7">
    <source>
        <dbReference type="ARBA" id="ARBA00022840"/>
    </source>
</evidence>
<evidence type="ECO:0000256" key="10">
    <source>
        <dbReference type="ARBA" id="ARBA00023306"/>
    </source>
</evidence>
<keyword evidence="3 12" id="KW-0963">Cytoplasm</keyword>
<dbReference type="OrthoDB" id="9800958at2"/>
<evidence type="ECO:0000259" key="15">
    <source>
        <dbReference type="Pfam" id="PF02875"/>
    </source>
</evidence>
<keyword evidence="11 12" id="KW-0961">Cell wall biogenesis/degradation</keyword>
<dbReference type="SUPFAM" id="SSF63418">
    <property type="entry name" value="MurE/MurF N-terminal domain"/>
    <property type="match status" value="1"/>
</dbReference>
<evidence type="ECO:0000256" key="3">
    <source>
        <dbReference type="ARBA" id="ARBA00022490"/>
    </source>
</evidence>
<comment type="function">
    <text evidence="12">Catalyzes the addition of meso-diaminopimelic acid to the nucleotide precursor UDP-N-acetylmuramoyl-L-alanyl-D-glutamate (UMAG) in the biosynthesis of bacterial cell-wall peptidoglycan.</text>
</comment>
<gene>
    <name evidence="12" type="primary">murE</name>
    <name evidence="17" type="ORF">C1I91_16695</name>
</gene>
<comment type="subcellular location">
    <subcellularLocation>
        <location evidence="12 13">Cytoplasm</location>
    </subcellularLocation>
</comment>
<dbReference type="AlphaFoldDB" id="A0A3R5U6I2"/>
<dbReference type="GO" id="GO:0008360">
    <property type="term" value="P:regulation of cell shape"/>
    <property type="evidence" value="ECO:0007669"/>
    <property type="project" value="UniProtKB-KW"/>
</dbReference>
<keyword evidence="4 12" id="KW-0436">Ligase</keyword>
<dbReference type="KEGG" id="cmah:C1I91_16695"/>
<feature type="short sequence motif" description="Meso-diaminopimelate recognition motif" evidence="12">
    <location>
        <begin position="404"/>
        <end position="407"/>
    </location>
</feature>
<dbReference type="InterPro" id="IPR018109">
    <property type="entry name" value="Folylpolyglutamate_synth_CS"/>
</dbReference>